<dbReference type="InterPro" id="IPR002718">
    <property type="entry name" value="OMP_Helicobacter"/>
</dbReference>
<keyword evidence="1" id="KW-0812">Transmembrane</keyword>
<accession>A0A1M4NI40</accession>
<dbReference type="AlphaFoldDB" id="A0A1M4NI40"/>
<evidence type="ECO:0000256" key="1">
    <source>
        <dbReference type="SAM" id="Phobius"/>
    </source>
</evidence>
<name>A0A1M4NI40_9HELI</name>
<proteinExistence type="predicted"/>
<dbReference type="EMBL" id="LT633603">
    <property type="protein sequence ID" value="SFZ72411.1"/>
    <property type="molecule type" value="Genomic_DNA"/>
</dbReference>
<feature type="transmembrane region" description="Helical" evidence="1">
    <location>
        <begin position="6"/>
        <end position="23"/>
    </location>
</feature>
<evidence type="ECO:0000313" key="2">
    <source>
        <dbReference type="EMBL" id="SFZ72309.1"/>
    </source>
</evidence>
<evidence type="ECO:0000313" key="3">
    <source>
        <dbReference type="EMBL" id="SFZ72411.1"/>
    </source>
</evidence>
<keyword evidence="1" id="KW-0472">Membrane</keyword>
<gene>
    <name evidence="2" type="primary">omp434</name>
    <name evidence="3" type="synonym">omp118</name>
</gene>
<sequence>MTVHVVLLRNSLFFVITCFTLLLRSIDDNLYKKSVYKSFLVLSNTLLFTPLNAEKNGVFLEGGVIYSNFESIEKESRGPETLKNIGLVPILVPGTATMQKSNGDLYGADIMLGYKHFFGAKKHLGLRYYATFSGQGGSIWQNQNSTLGYTQPAANLFYGVGMDILFNLYQKNEHSFGVFIGAMVGGSSWLMGKSGQFGQCRFSYLGHVLR</sequence>
<dbReference type="EMBL" id="LT633555">
    <property type="protein sequence ID" value="SFZ72309.1"/>
    <property type="molecule type" value="Genomic_DNA"/>
</dbReference>
<protein>
    <submittedName>
        <fullName evidence="3">OMP118</fullName>
    </submittedName>
    <submittedName>
        <fullName evidence="2">OMP434</fullName>
    </submittedName>
</protein>
<reference evidence="2" key="1">
    <citation type="submission" date="2016-10" db="EMBL/GenBank/DDBJ databases">
        <title>Proteomic and phylogenetic analysis of the outer membrane protein repertoire of gastric Helicobacter species.</title>
        <authorList>
            <person name="Joosten M."/>
        </authorList>
    </citation>
    <scope>NUCLEOTIDE SEQUENCE</scope>
    <source>
        <strain evidence="2">HS2</strain>
        <strain evidence="3">HS4</strain>
    </source>
</reference>
<dbReference type="PRINTS" id="PR01776">
    <property type="entry name" value="HPOMPFAMILY"/>
</dbReference>
<keyword evidence="1" id="KW-1133">Transmembrane helix</keyword>
<organism evidence="2">
    <name type="scientific">Helicobacter suis</name>
    <dbReference type="NCBI Taxonomy" id="104628"/>
    <lineage>
        <taxon>Bacteria</taxon>
        <taxon>Pseudomonadati</taxon>
        <taxon>Campylobacterota</taxon>
        <taxon>Epsilonproteobacteria</taxon>
        <taxon>Campylobacterales</taxon>
        <taxon>Helicobacteraceae</taxon>
        <taxon>Helicobacter</taxon>
    </lineage>
</organism>
<dbReference type="Pfam" id="PF01856">
    <property type="entry name" value="HP_OMP"/>
    <property type="match status" value="1"/>
</dbReference>